<proteinExistence type="inferred from homology"/>
<dbReference type="KEGG" id="het:BBW65_00450"/>
<keyword evidence="8 9" id="KW-0378">Hydrolase</keyword>
<dbReference type="InterPro" id="IPR036523">
    <property type="entry name" value="SurE-like_sf"/>
</dbReference>
<dbReference type="Proteomes" id="UP000092884">
    <property type="component" value="Chromosome"/>
</dbReference>
<keyword evidence="6 9" id="KW-0479">Metal-binding</keyword>
<evidence type="ECO:0000256" key="1">
    <source>
        <dbReference type="ARBA" id="ARBA00000815"/>
    </source>
</evidence>
<dbReference type="PANTHER" id="PTHR30457:SF12">
    <property type="entry name" value="5'_3'-NUCLEOTIDASE SURE"/>
    <property type="match status" value="1"/>
</dbReference>
<keyword evidence="5 9" id="KW-0963">Cytoplasm</keyword>
<feature type="binding site" evidence="9">
    <location>
        <position position="9"/>
    </location>
    <ligand>
        <name>a divalent metal cation</name>
        <dbReference type="ChEBI" id="CHEBI:60240"/>
    </ligand>
</feature>
<dbReference type="GO" id="GO:0008253">
    <property type="term" value="F:5'-nucleotidase activity"/>
    <property type="evidence" value="ECO:0007669"/>
    <property type="project" value="UniProtKB-UniRule"/>
</dbReference>
<evidence type="ECO:0000256" key="8">
    <source>
        <dbReference type="ARBA" id="ARBA00022801"/>
    </source>
</evidence>
<comment type="subcellular location">
    <subcellularLocation>
        <location evidence="3 9">Cytoplasm</location>
    </subcellularLocation>
</comment>
<name>A0A1B1U3Q7_9HELI</name>
<comment type="cofactor">
    <cofactor evidence="9">
        <name>a divalent metal cation</name>
        <dbReference type="ChEBI" id="CHEBI:60240"/>
    </cofactor>
    <text evidence="9">Binds 1 divalent metal cation per subunit.</text>
</comment>
<dbReference type="Gene3D" id="3.40.1210.10">
    <property type="entry name" value="Survival protein SurE-like phosphatase/nucleotidase"/>
    <property type="match status" value="1"/>
</dbReference>
<keyword evidence="7 9" id="KW-0547">Nucleotide-binding</keyword>
<feature type="binding site" evidence="9">
    <location>
        <position position="10"/>
    </location>
    <ligand>
        <name>a divalent metal cation</name>
        <dbReference type="ChEBI" id="CHEBI:60240"/>
    </ligand>
</feature>
<dbReference type="NCBIfam" id="TIGR00087">
    <property type="entry name" value="surE"/>
    <property type="match status" value="1"/>
</dbReference>
<dbReference type="InterPro" id="IPR002828">
    <property type="entry name" value="SurE-like_Pase/nucleotidase"/>
</dbReference>
<dbReference type="NCBIfam" id="NF001494">
    <property type="entry name" value="PRK00346.2-4"/>
    <property type="match status" value="1"/>
</dbReference>
<feature type="binding site" evidence="9">
    <location>
        <position position="40"/>
    </location>
    <ligand>
        <name>a divalent metal cation</name>
        <dbReference type="ChEBI" id="CHEBI:60240"/>
    </ligand>
</feature>
<dbReference type="RefSeq" id="WP_066338294.1">
    <property type="nucleotide sequence ID" value="NZ_CP016503.1"/>
</dbReference>
<evidence type="ECO:0000256" key="5">
    <source>
        <dbReference type="ARBA" id="ARBA00022490"/>
    </source>
</evidence>
<comment type="catalytic activity">
    <reaction evidence="1 9">
        <text>a ribonucleoside 5'-phosphate + H2O = a ribonucleoside + phosphate</text>
        <dbReference type="Rhea" id="RHEA:12484"/>
        <dbReference type="ChEBI" id="CHEBI:15377"/>
        <dbReference type="ChEBI" id="CHEBI:18254"/>
        <dbReference type="ChEBI" id="CHEBI:43474"/>
        <dbReference type="ChEBI" id="CHEBI:58043"/>
        <dbReference type="EC" id="3.1.3.5"/>
    </reaction>
</comment>
<protein>
    <recommendedName>
        <fullName evidence="9">5'-nucleotidase SurE</fullName>
        <ecNumber evidence="9">3.1.3.5</ecNumber>
    </recommendedName>
    <alternativeName>
        <fullName evidence="9">Nucleoside 5'-monophosphate phosphohydrolase</fullName>
    </alternativeName>
</protein>
<evidence type="ECO:0000256" key="4">
    <source>
        <dbReference type="ARBA" id="ARBA00011062"/>
    </source>
</evidence>
<comment type="similarity">
    <text evidence="4 9">Belongs to the SurE nucleotidase family.</text>
</comment>
<evidence type="ECO:0000313" key="11">
    <source>
        <dbReference type="EMBL" id="ANV97381.1"/>
    </source>
</evidence>
<dbReference type="EC" id="3.1.3.5" evidence="9"/>
<sequence length="258" mass="28644">MKTILLTNDDGFDSEGLLALKEALQDLAHIVVVAPACEKSACGHGLTLNEPLKLIQTAQDFYKLDNGTPSDCIYLALRTLFQNQKPDLVISGINLGSNMGEDITYSGTVAGAMEGVIYGVPSIAISQVLKNHNKHHADFSLAQEVITTLVQKIFQNQFPLSERKLLNVNIPNATQHKGLQITQTGYRLYNNDAQKNKNPRGEEYFWLGLHPLKWQQRADAMTISDFEAIEKGCVSITPITLDLTSYKDLKTLEGWIQQ</sequence>
<dbReference type="SUPFAM" id="SSF64167">
    <property type="entry name" value="SurE-like"/>
    <property type="match status" value="1"/>
</dbReference>
<comment type="function">
    <text evidence="9">Nucleotidase that shows phosphatase activity on nucleoside 5'-monophosphates.</text>
</comment>
<accession>A0A1B1U3Q7</accession>
<dbReference type="InterPro" id="IPR030048">
    <property type="entry name" value="SurE"/>
</dbReference>
<evidence type="ECO:0000256" key="7">
    <source>
        <dbReference type="ARBA" id="ARBA00022741"/>
    </source>
</evidence>
<dbReference type="GO" id="GO:0008254">
    <property type="term" value="F:3'-nucleotidase activity"/>
    <property type="evidence" value="ECO:0007669"/>
    <property type="project" value="TreeGrafter"/>
</dbReference>
<evidence type="ECO:0000256" key="3">
    <source>
        <dbReference type="ARBA" id="ARBA00004496"/>
    </source>
</evidence>
<keyword evidence="12" id="KW-1185">Reference proteome</keyword>
<evidence type="ECO:0000256" key="9">
    <source>
        <dbReference type="HAMAP-Rule" id="MF_00060"/>
    </source>
</evidence>
<organism evidence="11 12">
    <name type="scientific">Helicobacter enhydrae</name>
    <dbReference type="NCBI Taxonomy" id="222136"/>
    <lineage>
        <taxon>Bacteria</taxon>
        <taxon>Pseudomonadati</taxon>
        <taxon>Campylobacterota</taxon>
        <taxon>Epsilonproteobacteria</taxon>
        <taxon>Campylobacterales</taxon>
        <taxon>Helicobacteraceae</taxon>
        <taxon>Helicobacter</taxon>
    </lineage>
</organism>
<gene>
    <name evidence="9" type="primary">surE</name>
    <name evidence="11" type="ORF">BBW65_00450</name>
</gene>
<dbReference type="STRING" id="222136.BBW65_00450"/>
<dbReference type="Pfam" id="PF01975">
    <property type="entry name" value="SurE"/>
    <property type="match status" value="1"/>
</dbReference>
<evidence type="ECO:0000259" key="10">
    <source>
        <dbReference type="Pfam" id="PF01975"/>
    </source>
</evidence>
<dbReference type="GO" id="GO:0004309">
    <property type="term" value="F:exopolyphosphatase activity"/>
    <property type="evidence" value="ECO:0007669"/>
    <property type="project" value="TreeGrafter"/>
</dbReference>
<dbReference type="PANTHER" id="PTHR30457">
    <property type="entry name" value="5'-NUCLEOTIDASE SURE"/>
    <property type="match status" value="1"/>
</dbReference>
<evidence type="ECO:0000256" key="2">
    <source>
        <dbReference type="ARBA" id="ARBA00001946"/>
    </source>
</evidence>
<dbReference type="GO" id="GO:0005737">
    <property type="term" value="C:cytoplasm"/>
    <property type="evidence" value="ECO:0007669"/>
    <property type="project" value="UniProtKB-SubCell"/>
</dbReference>
<dbReference type="GO" id="GO:0046872">
    <property type="term" value="F:metal ion binding"/>
    <property type="evidence" value="ECO:0007669"/>
    <property type="project" value="UniProtKB-UniRule"/>
</dbReference>
<reference evidence="12" key="1">
    <citation type="submission" date="2016-07" db="EMBL/GenBank/DDBJ databases">
        <authorList>
            <person name="Florea S."/>
            <person name="Webb J.S."/>
            <person name="Jaromczyk J."/>
            <person name="Schardl C.L."/>
        </authorList>
    </citation>
    <scope>NUCLEOTIDE SEQUENCE [LARGE SCALE GENOMIC DNA]</scope>
    <source>
        <strain evidence="12">MIT 01-6242</strain>
    </source>
</reference>
<feature type="domain" description="Survival protein SurE-like phosphatase/nucleotidase" evidence="10">
    <location>
        <begin position="4"/>
        <end position="190"/>
    </location>
</feature>
<dbReference type="AlphaFoldDB" id="A0A1B1U3Q7"/>
<dbReference type="OrthoDB" id="9780815at2"/>
<comment type="cofactor">
    <cofactor evidence="2">
        <name>Mg(2+)</name>
        <dbReference type="ChEBI" id="CHEBI:18420"/>
    </cofactor>
</comment>
<evidence type="ECO:0000256" key="6">
    <source>
        <dbReference type="ARBA" id="ARBA00022723"/>
    </source>
</evidence>
<dbReference type="HAMAP" id="MF_00060">
    <property type="entry name" value="SurE"/>
    <property type="match status" value="1"/>
</dbReference>
<feature type="binding site" evidence="9">
    <location>
        <position position="94"/>
    </location>
    <ligand>
        <name>a divalent metal cation</name>
        <dbReference type="ChEBI" id="CHEBI:60240"/>
    </ligand>
</feature>
<dbReference type="NCBIfam" id="NF001490">
    <property type="entry name" value="PRK00346.1-4"/>
    <property type="match status" value="1"/>
</dbReference>
<evidence type="ECO:0000313" key="12">
    <source>
        <dbReference type="Proteomes" id="UP000092884"/>
    </source>
</evidence>
<dbReference type="GO" id="GO:0000166">
    <property type="term" value="F:nucleotide binding"/>
    <property type="evidence" value="ECO:0007669"/>
    <property type="project" value="UniProtKB-KW"/>
</dbReference>
<dbReference type="FunFam" id="3.40.1210.10:FF:000001">
    <property type="entry name" value="5'/3'-nucleotidase SurE"/>
    <property type="match status" value="1"/>
</dbReference>
<dbReference type="EMBL" id="CP016503">
    <property type="protein sequence ID" value="ANV97381.1"/>
    <property type="molecule type" value="Genomic_DNA"/>
</dbReference>